<dbReference type="EMBL" id="LAZR01016994">
    <property type="protein sequence ID" value="KKM02215.1"/>
    <property type="molecule type" value="Genomic_DNA"/>
</dbReference>
<comment type="caution">
    <text evidence="1">The sequence shown here is derived from an EMBL/GenBank/DDBJ whole genome shotgun (WGS) entry which is preliminary data.</text>
</comment>
<dbReference type="AlphaFoldDB" id="A0A0F9GTQ5"/>
<name>A0A0F9GTQ5_9ZZZZ</name>
<gene>
    <name evidence="1" type="ORF">LCGC14_1786680</name>
</gene>
<proteinExistence type="predicted"/>
<accession>A0A0F9GTQ5</accession>
<sequence length="28" mass="3386">QREFEVKYAADEGYIRSMNGQRYEPYGK</sequence>
<reference evidence="1" key="1">
    <citation type="journal article" date="2015" name="Nature">
        <title>Complex archaea that bridge the gap between prokaryotes and eukaryotes.</title>
        <authorList>
            <person name="Spang A."/>
            <person name="Saw J.H."/>
            <person name="Jorgensen S.L."/>
            <person name="Zaremba-Niedzwiedzka K."/>
            <person name="Martijn J."/>
            <person name="Lind A.E."/>
            <person name="van Eijk R."/>
            <person name="Schleper C."/>
            <person name="Guy L."/>
            <person name="Ettema T.J."/>
        </authorList>
    </citation>
    <scope>NUCLEOTIDE SEQUENCE</scope>
</reference>
<protein>
    <submittedName>
        <fullName evidence="1">Uncharacterized protein</fullName>
    </submittedName>
</protein>
<organism evidence="1">
    <name type="scientific">marine sediment metagenome</name>
    <dbReference type="NCBI Taxonomy" id="412755"/>
    <lineage>
        <taxon>unclassified sequences</taxon>
        <taxon>metagenomes</taxon>
        <taxon>ecological metagenomes</taxon>
    </lineage>
</organism>
<evidence type="ECO:0000313" key="1">
    <source>
        <dbReference type="EMBL" id="KKM02215.1"/>
    </source>
</evidence>
<feature type="non-terminal residue" evidence="1">
    <location>
        <position position="1"/>
    </location>
</feature>